<organism evidence="3 4">
    <name type="scientific">Phytohabitans flavus</name>
    <dbReference type="NCBI Taxonomy" id="1076124"/>
    <lineage>
        <taxon>Bacteria</taxon>
        <taxon>Bacillati</taxon>
        <taxon>Actinomycetota</taxon>
        <taxon>Actinomycetes</taxon>
        <taxon>Micromonosporales</taxon>
        <taxon>Micromonosporaceae</taxon>
    </lineage>
</organism>
<keyword evidence="1" id="KW-0812">Transmembrane</keyword>
<reference evidence="3 4" key="2">
    <citation type="submission" date="2020-03" db="EMBL/GenBank/DDBJ databases">
        <authorList>
            <person name="Ichikawa N."/>
            <person name="Kimura A."/>
            <person name="Kitahashi Y."/>
            <person name="Uohara A."/>
        </authorList>
    </citation>
    <scope>NUCLEOTIDE SEQUENCE [LARGE SCALE GENOMIC DNA]</scope>
    <source>
        <strain evidence="3 4">NBRC 107702</strain>
    </source>
</reference>
<protein>
    <recommendedName>
        <fullName evidence="5">Gram-positive cocci surface proteins LPxTG domain-containing protein</fullName>
    </recommendedName>
</protein>
<dbReference type="EMBL" id="AP022870">
    <property type="protein sequence ID" value="BCB73601.1"/>
    <property type="molecule type" value="Genomic_DNA"/>
</dbReference>
<evidence type="ECO:0000256" key="1">
    <source>
        <dbReference type="SAM" id="Phobius"/>
    </source>
</evidence>
<gene>
    <name evidence="3" type="ORF">Pflav_000110</name>
</gene>
<evidence type="ECO:0000256" key="2">
    <source>
        <dbReference type="SAM" id="SignalP"/>
    </source>
</evidence>
<dbReference type="RefSeq" id="WP_173032681.1">
    <property type="nucleotide sequence ID" value="NZ_AP022870.1"/>
</dbReference>
<name>A0A6F8XII0_9ACTN</name>
<keyword evidence="1" id="KW-1133">Transmembrane helix</keyword>
<keyword evidence="4" id="KW-1185">Reference proteome</keyword>
<feature type="signal peptide" evidence="2">
    <location>
        <begin position="1"/>
        <end position="27"/>
    </location>
</feature>
<proteinExistence type="predicted"/>
<sequence>MRNRLILRLVVLAIAVLAMVGPPAAAAAAVQGTTAPAAAGHGDMLFIGGAGILMLVAIGALAAAQSRGRDAAAAPKRGPDPGDDPWV</sequence>
<feature type="chain" id="PRO_5039635723" description="Gram-positive cocci surface proteins LPxTG domain-containing protein" evidence="2">
    <location>
        <begin position="28"/>
        <end position="87"/>
    </location>
</feature>
<reference evidence="3 4" key="1">
    <citation type="submission" date="2020-03" db="EMBL/GenBank/DDBJ databases">
        <title>Whole genome shotgun sequence of Phytohabitans flavus NBRC 107702.</title>
        <authorList>
            <person name="Komaki H."/>
            <person name="Tamura T."/>
        </authorList>
    </citation>
    <scope>NUCLEOTIDE SEQUENCE [LARGE SCALE GENOMIC DNA]</scope>
    <source>
        <strain evidence="3 4">NBRC 107702</strain>
    </source>
</reference>
<feature type="transmembrane region" description="Helical" evidence="1">
    <location>
        <begin position="44"/>
        <end position="64"/>
    </location>
</feature>
<accession>A0A6F8XII0</accession>
<evidence type="ECO:0000313" key="4">
    <source>
        <dbReference type="Proteomes" id="UP000502508"/>
    </source>
</evidence>
<evidence type="ECO:0008006" key="5">
    <source>
        <dbReference type="Google" id="ProtNLM"/>
    </source>
</evidence>
<dbReference type="KEGG" id="pfla:Pflav_000110"/>
<keyword evidence="2" id="KW-0732">Signal</keyword>
<keyword evidence="1" id="KW-0472">Membrane</keyword>
<dbReference type="Proteomes" id="UP000502508">
    <property type="component" value="Chromosome"/>
</dbReference>
<evidence type="ECO:0000313" key="3">
    <source>
        <dbReference type="EMBL" id="BCB73601.1"/>
    </source>
</evidence>
<dbReference type="AlphaFoldDB" id="A0A6F8XII0"/>